<name>A0ABM1EXM3_PRICU</name>
<gene>
    <name evidence="3" type="primary">LOC106816823</name>
</gene>
<evidence type="ECO:0000313" key="3">
    <source>
        <dbReference type="RefSeq" id="XP_014676944.1"/>
    </source>
</evidence>
<evidence type="ECO:0000313" key="2">
    <source>
        <dbReference type="Proteomes" id="UP000695022"/>
    </source>
</evidence>
<protein>
    <submittedName>
        <fullName evidence="3">Uncharacterized protein LOC106816823</fullName>
    </submittedName>
</protein>
<dbReference type="Proteomes" id="UP000695022">
    <property type="component" value="Unplaced"/>
</dbReference>
<accession>A0ABM1EXM3</accession>
<dbReference type="GeneID" id="106816823"/>
<organism evidence="2 3">
    <name type="scientific">Priapulus caudatus</name>
    <name type="common">Priapulid worm</name>
    <dbReference type="NCBI Taxonomy" id="37621"/>
    <lineage>
        <taxon>Eukaryota</taxon>
        <taxon>Metazoa</taxon>
        <taxon>Ecdysozoa</taxon>
        <taxon>Scalidophora</taxon>
        <taxon>Priapulida</taxon>
        <taxon>Priapulimorpha</taxon>
        <taxon>Priapulimorphida</taxon>
        <taxon>Priapulidae</taxon>
        <taxon>Priapulus</taxon>
    </lineage>
</organism>
<sequence>MPGAAGHARSQQGDAGHRPRRLARPPPPRRPLREGATGGGEDAVAPERLATLVAAGVKTLRGASVEDTRLASLLETARAAAAKTGPARPCRRREIVSSLVDLRAPRARGAAAGRKRAHRARCRTLLRDCYVGGVCRAAVRGGGAGAARVRVGAAGGLCSRSCSRRRGPSRRALVLRALVALLRQRTARADDGDAAEFLGRSARGGLPRRRRGARAGGGSSFARELVALLGVMARSSPPEGAAFWSDELAAAVVALFPSLPRKMRDQCFEAMQGPRVAAAWKDAVAEVRKSLKTGGKETGEKRIVKEKEQAGGESTEEEEAESATNEKKQKKTRNP</sequence>
<reference evidence="3" key="1">
    <citation type="submission" date="2025-08" db="UniProtKB">
        <authorList>
            <consortium name="RefSeq"/>
        </authorList>
    </citation>
    <scope>IDENTIFICATION</scope>
</reference>
<feature type="compositionally biased region" description="Basic and acidic residues" evidence="1">
    <location>
        <begin position="291"/>
        <end position="310"/>
    </location>
</feature>
<feature type="region of interest" description="Disordered" evidence="1">
    <location>
        <begin position="1"/>
        <end position="44"/>
    </location>
</feature>
<dbReference type="RefSeq" id="XP_014676944.1">
    <property type="nucleotide sequence ID" value="XM_014821458.1"/>
</dbReference>
<evidence type="ECO:0000256" key="1">
    <source>
        <dbReference type="SAM" id="MobiDB-lite"/>
    </source>
</evidence>
<proteinExistence type="predicted"/>
<feature type="region of interest" description="Disordered" evidence="1">
    <location>
        <begin position="291"/>
        <end position="335"/>
    </location>
</feature>
<keyword evidence="2" id="KW-1185">Reference proteome</keyword>